<dbReference type="Gene3D" id="1.10.10.60">
    <property type="entry name" value="Homeodomain-like"/>
    <property type="match status" value="2"/>
</dbReference>
<protein>
    <submittedName>
        <fullName evidence="7">Helix-turn-helix domain-containing protein</fullName>
    </submittedName>
</protein>
<dbReference type="Pfam" id="PF17853">
    <property type="entry name" value="GGDEF_2"/>
    <property type="match status" value="1"/>
</dbReference>
<dbReference type="SMART" id="SM00342">
    <property type="entry name" value="HTH_ARAC"/>
    <property type="match status" value="1"/>
</dbReference>
<evidence type="ECO:0000256" key="4">
    <source>
        <dbReference type="SAM" id="Phobius"/>
    </source>
</evidence>
<keyword evidence="4" id="KW-0472">Membrane</keyword>
<dbReference type="PROSITE" id="PS50887">
    <property type="entry name" value="GGDEF"/>
    <property type="match status" value="1"/>
</dbReference>
<sequence>MKRIFYQRRSVALTWLISYLTVLLLPILCSIFVYLISNRTLETQIETANQSLLSQVQEVSDNYFNAMERLNLELTWNVNMQNLLNSSNYEIHPEEFNVDAYFISKEMENYKTAYSFVDQFYSYLKDYNKVIAPSRIYDGKYAYEIYYSDKMPFFEQWFETVNMNNLRSFMPMVRRDENGKMQKTVAYVSSFTFGNTNSPATNVIMMDQKHVLGAISNVELFSKGHVLILNDQNEIIVSNSNTNEDVVGVLDIPKKSLNATSSVAFFELEGIRYQVLYMKSQRSGLMYVSMVPSNLYWEKAKLVRNFIIASCTVSLLFFVRRNYNPINRLVQTLSGRAESGYGAWVNEFQYIQQAFDQSQTKMDSMELQMERQNQMLRNHFLVRLLKGRLDGNVPVEESMAAFQIRISTQNFAVILIYVENVEEFYDKYEKIDSVRKHMLLNFIITNVFEEIAAQFNDGYVLEIDDGLALLINFRETSAKEQASELERIARDAQRFLAEKYAIHLTLSISRVHNQLESIPQAYQDAMDAMEYKLVMGSKEILLYESVHQEPNQLGYNYPLQIEQQLINFLKLGEFEKAKETLDEIIQNNFELSVVSVDLARCLILNLASTMIKAVSETGSLSESFLVRNPKQIKQLMACETIHEIREEMTLFMKEVCDHNAVLRQRQLQANRQKAMDGRIGLVNDFILANYNDPNLNISLIGQHFDMKPTYLSKLFKDHTGEGLLEFINKTRIDNAKKLIYETDKNMSDVAGSVGFNDVTVFIRTFKKYEGITPGKYKEMASELEK</sequence>
<keyword evidence="3" id="KW-0804">Transcription</keyword>
<keyword evidence="2" id="KW-0238">DNA-binding</keyword>
<dbReference type="Pfam" id="PF12833">
    <property type="entry name" value="HTH_18"/>
    <property type="match status" value="1"/>
</dbReference>
<evidence type="ECO:0000256" key="2">
    <source>
        <dbReference type="ARBA" id="ARBA00023125"/>
    </source>
</evidence>
<dbReference type="Proteomes" id="UP001304650">
    <property type="component" value="Chromosome"/>
</dbReference>
<feature type="domain" description="GGDEF" evidence="6">
    <location>
        <begin position="409"/>
        <end position="545"/>
    </location>
</feature>
<dbReference type="InterPro" id="IPR009057">
    <property type="entry name" value="Homeodomain-like_sf"/>
</dbReference>
<dbReference type="InterPro" id="IPR000160">
    <property type="entry name" value="GGDEF_dom"/>
</dbReference>
<dbReference type="GO" id="GO:0043565">
    <property type="term" value="F:sequence-specific DNA binding"/>
    <property type="evidence" value="ECO:0007669"/>
    <property type="project" value="InterPro"/>
</dbReference>
<evidence type="ECO:0000313" key="8">
    <source>
        <dbReference type="Proteomes" id="UP001304650"/>
    </source>
</evidence>
<evidence type="ECO:0000313" key="7">
    <source>
        <dbReference type="EMBL" id="WNR43034.1"/>
    </source>
</evidence>
<dbReference type="InterPro" id="IPR041522">
    <property type="entry name" value="CdaR_GGDEF"/>
</dbReference>
<dbReference type="EMBL" id="CP130319">
    <property type="protein sequence ID" value="WNR43034.1"/>
    <property type="molecule type" value="Genomic_DNA"/>
</dbReference>
<keyword evidence="4" id="KW-1133">Transmembrane helix</keyword>
<reference evidence="7" key="1">
    <citation type="submission" date="2022-02" db="EMBL/GenBank/DDBJ databases">
        <title>Paenibacillus sp. MBLB1832 Whole Genome Shotgun Sequencing.</title>
        <authorList>
            <person name="Hwang C.Y."/>
            <person name="Cho E.-S."/>
            <person name="Seo M.-J."/>
        </authorList>
    </citation>
    <scope>NUCLEOTIDE SEQUENCE</scope>
    <source>
        <strain evidence="7">MBLB1832</strain>
    </source>
</reference>
<evidence type="ECO:0000259" key="5">
    <source>
        <dbReference type="PROSITE" id="PS01124"/>
    </source>
</evidence>
<dbReference type="RefSeq" id="WP_314796962.1">
    <property type="nucleotide sequence ID" value="NZ_CP130319.1"/>
</dbReference>
<feature type="domain" description="HTH araC/xylS-type" evidence="5">
    <location>
        <begin position="680"/>
        <end position="779"/>
    </location>
</feature>
<organism evidence="7 8">
    <name type="scientific">Paenibacillus roseopurpureus</name>
    <dbReference type="NCBI Taxonomy" id="2918901"/>
    <lineage>
        <taxon>Bacteria</taxon>
        <taxon>Bacillati</taxon>
        <taxon>Bacillota</taxon>
        <taxon>Bacilli</taxon>
        <taxon>Bacillales</taxon>
        <taxon>Paenibacillaceae</taxon>
        <taxon>Paenibacillus</taxon>
    </lineage>
</organism>
<proteinExistence type="predicted"/>
<dbReference type="GO" id="GO:0003700">
    <property type="term" value="F:DNA-binding transcription factor activity"/>
    <property type="evidence" value="ECO:0007669"/>
    <property type="project" value="InterPro"/>
</dbReference>
<evidence type="ECO:0000259" key="6">
    <source>
        <dbReference type="PROSITE" id="PS50887"/>
    </source>
</evidence>
<name>A0AA96LL93_9BACL</name>
<evidence type="ECO:0000256" key="3">
    <source>
        <dbReference type="ARBA" id="ARBA00023163"/>
    </source>
</evidence>
<gene>
    <name evidence="7" type="ORF">MJB10_18180</name>
</gene>
<feature type="transmembrane region" description="Helical" evidence="4">
    <location>
        <begin position="12"/>
        <end position="36"/>
    </location>
</feature>
<dbReference type="SUPFAM" id="SSF46689">
    <property type="entry name" value="Homeodomain-like"/>
    <property type="match status" value="1"/>
</dbReference>
<dbReference type="KEGG" id="proo:MJB10_18180"/>
<dbReference type="PANTHER" id="PTHR43280:SF28">
    <property type="entry name" value="HTH-TYPE TRANSCRIPTIONAL ACTIVATOR RHAS"/>
    <property type="match status" value="1"/>
</dbReference>
<dbReference type="PANTHER" id="PTHR43280">
    <property type="entry name" value="ARAC-FAMILY TRANSCRIPTIONAL REGULATOR"/>
    <property type="match status" value="1"/>
</dbReference>
<dbReference type="AlphaFoldDB" id="A0AA96LL93"/>
<evidence type="ECO:0000256" key="1">
    <source>
        <dbReference type="ARBA" id="ARBA00023015"/>
    </source>
</evidence>
<keyword evidence="8" id="KW-1185">Reference proteome</keyword>
<dbReference type="InterPro" id="IPR018060">
    <property type="entry name" value="HTH_AraC"/>
</dbReference>
<keyword evidence="4" id="KW-0812">Transmembrane</keyword>
<keyword evidence="1" id="KW-0805">Transcription regulation</keyword>
<accession>A0AA96LL93</accession>
<dbReference type="PROSITE" id="PS01124">
    <property type="entry name" value="HTH_ARAC_FAMILY_2"/>
    <property type="match status" value="1"/>
</dbReference>